<evidence type="ECO:0000313" key="10">
    <source>
        <dbReference type="Proteomes" id="UP000225706"/>
    </source>
</evidence>
<keyword evidence="2" id="KW-0548">Nucleotidyltransferase</keyword>
<dbReference type="GO" id="GO:0015074">
    <property type="term" value="P:DNA integration"/>
    <property type="evidence" value="ECO:0007669"/>
    <property type="project" value="InterPro"/>
</dbReference>
<reference evidence="10" key="1">
    <citation type="journal article" date="2017" name="bioRxiv">
        <title>Comparative analysis of the genomes of Stylophora pistillata and Acropora digitifera provides evidence for extensive differences between species of corals.</title>
        <authorList>
            <person name="Voolstra C.R."/>
            <person name="Li Y."/>
            <person name="Liew Y.J."/>
            <person name="Baumgarten S."/>
            <person name="Zoccola D."/>
            <person name="Flot J.-F."/>
            <person name="Tambutte S."/>
            <person name="Allemand D."/>
            <person name="Aranda M."/>
        </authorList>
    </citation>
    <scope>NUCLEOTIDE SEQUENCE [LARGE SCALE GENOMIC DNA]</scope>
</reference>
<dbReference type="InterPro" id="IPR043128">
    <property type="entry name" value="Rev_trsase/Diguanyl_cyclase"/>
</dbReference>
<dbReference type="InterPro" id="IPR050951">
    <property type="entry name" value="Retrovirus_Pol_polyprotein"/>
</dbReference>
<evidence type="ECO:0000256" key="6">
    <source>
        <dbReference type="ARBA" id="ARBA00022918"/>
    </source>
</evidence>
<dbReference type="GO" id="GO:0004519">
    <property type="term" value="F:endonuclease activity"/>
    <property type="evidence" value="ECO:0007669"/>
    <property type="project" value="UniProtKB-KW"/>
</dbReference>
<dbReference type="SUPFAM" id="SSF53098">
    <property type="entry name" value="Ribonuclease H-like"/>
    <property type="match status" value="1"/>
</dbReference>
<dbReference type="InterPro" id="IPR000477">
    <property type="entry name" value="RT_dom"/>
</dbReference>
<dbReference type="Gene3D" id="3.10.10.10">
    <property type="entry name" value="HIV Type 1 Reverse Transcriptase, subunit A, domain 1"/>
    <property type="match status" value="1"/>
</dbReference>
<dbReference type="Pfam" id="PF17917">
    <property type="entry name" value="RT_RNaseH"/>
    <property type="match status" value="1"/>
</dbReference>
<dbReference type="InterPro" id="IPR012337">
    <property type="entry name" value="RNaseH-like_sf"/>
</dbReference>
<comment type="caution">
    <text evidence="9">The sequence shown here is derived from an EMBL/GenBank/DDBJ whole genome shotgun (WGS) entry which is preliminary data.</text>
</comment>
<dbReference type="SUPFAM" id="SSF56672">
    <property type="entry name" value="DNA/RNA polymerases"/>
    <property type="match status" value="1"/>
</dbReference>
<dbReference type="InterPro" id="IPR036397">
    <property type="entry name" value="RNaseH_sf"/>
</dbReference>
<evidence type="ECO:0000256" key="3">
    <source>
        <dbReference type="ARBA" id="ARBA00022722"/>
    </source>
</evidence>
<dbReference type="FunFam" id="3.10.20.370:FF:000001">
    <property type="entry name" value="Retrovirus-related Pol polyprotein from transposon 17.6-like protein"/>
    <property type="match status" value="1"/>
</dbReference>
<evidence type="ECO:0000256" key="2">
    <source>
        <dbReference type="ARBA" id="ARBA00022695"/>
    </source>
</evidence>
<keyword evidence="3" id="KW-0540">Nuclease</keyword>
<dbReference type="Gene3D" id="3.30.70.270">
    <property type="match status" value="1"/>
</dbReference>
<gene>
    <name evidence="9" type="primary">K02A2.6</name>
    <name evidence="9" type="ORF">AWC38_SpisGene3957</name>
</gene>
<dbReference type="Gene3D" id="3.30.420.10">
    <property type="entry name" value="Ribonuclease H-like superfamily/Ribonuclease H"/>
    <property type="match status" value="1"/>
</dbReference>
<dbReference type="InterPro" id="IPR043502">
    <property type="entry name" value="DNA/RNA_pol_sf"/>
</dbReference>
<protein>
    <submittedName>
        <fullName evidence="9">Uncharacterized protein K02A2.6</fullName>
    </submittedName>
</protein>
<dbReference type="FunFam" id="3.30.420.10:FF:000063">
    <property type="entry name" value="Retrovirus-related Pol polyprotein from transposon 297-like Protein"/>
    <property type="match status" value="1"/>
</dbReference>
<evidence type="ECO:0000256" key="4">
    <source>
        <dbReference type="ARBA" id="ARBA00022759"/>
    </source>
</evidence>
<dbReference type="CDD" id="cd01647">
    <property type="entry name" value="RT_LTR"/>
    <property type="match status" value="1"/>
</dbReference>
<keyword evidence="1" id="KW-0808">Transferase</keyword>
<dbReference type="GO" id="GO:0003676">
    <property type="term" value="F:nucleic acid binding"/>
    <property type="evidence" value="ECO:0007669"/>
    <property type="project" value="InterPro"/>
</dbReference>
<feature type="domain" description="Integrase catalytic" evidence="8">
    <location>
        <begin position="507"/>
        <end position="662"/>
    </location>
</feature>
<organism evidence="9 10">
    <name type="scientific">Stylophora pistillata</name>
    <name type="common">Smooth cauliflower coral</name>
    <dbReference type="NCBI Taxonomy" id="50429"/>
    <lineage>
        <taxon>Eukaryota</taxon>
        <taxon>Metazoa</taxon>
        <taxon>Cnidaria</taxon>
        <taxon>Anthozoa</taxon>
        <taxon>Hexacorallia</taxon>
        <taxon>Scleractinia</taxon>
        <taxon>Astrocoeniina</taxon>
        <taxon>Pocilloporidae</taxon>
        <taxon>Stylophora</taxon>
    </lineage>
</organism>
<dbReference type="PANTHER" id="PTHR37984:SF11">
    <property type="entry name" value="INTEGRASE CATALYTIC DOMAIN-CONTAINING PROTEIN"/>
    <property type="match status" value="1"/>
</dbReference>
<dbReference type="Pfam" id="PF00078">
    <property type="entry name" value="RVT_1"/>
    <property type="match status" value="1"/>
</dbReference>
<proteinExistence type="predicted"/>
<dbReference type="EMBL" id="LSMT01000039">
    <property type="protein sequence ID" value="PFX31209.1"/>
    <property type="molecule type" value="Genomic_DNA"/>
</dbReference>
<keyword evidence="10" id="KW-1185">Reference proteome</keyword>
<sequence length="691" mass="78837">MSIDTGVTCKTDFVVINGDGRSLLCRETAVKLGLLRLGPSHAVNAVNTEADIKEKYKELFNGVGLLRNYELKLNIDESVKPVAQPVHRIPFGVRDNVERKLDELMESGIIEEVPEGPTGWVSPLVVIPKADGDIRICVDMRCANQAIVRERQPIPTIVEVLQDLNGSTVFSRVDLKWRFQQIPLADESRHVTTFVTHRGLYRYTRLMFGVTSAPEKYQQIIQGVLRGCEGVANVADDLIIHGRGEEQHDKRLLAVLDLLTETEPIQRLTHKNAEFKWGKEQQLALEKLKELITHADVLAYFNVNSRTRIVADASPVGLGAVLTQLHGSEWRVIGCASRRLSDVERRYSQTEKEALALVWACERFNRYVFGREFELETDHKPLEYMYSQKSKPSARVERWVLRLQAYHFKVVYRPGKTNIADALSRLNCGFQRNDGEYYDFVHAVVENSVPCALTPAEIEKASAEDMELNLIKECVQTGYWSQCNVPAYLHVKNELCSYGGLLLRGSRLVIPRELRPRVLELAHEGHQGESLPVVVYYFSRYFEVVILRSTSNTRITEVLKPLFYRFGVPHTLKTDNGPQLVSEEFEAFLAENGIEHRTTTPLWPQANGEVERQNRTLMKSVQIAHIEGKDWCQELQTSLTAYRSTPQMTTGATPFYLMFGREMRSKLPDPRREAPITNEEVRDRDWSRKLS</sequence>
<keyword evidence="6" id="KW-0695">RNA-directed DNA polymerase</keyword>
<evidence type="ECO:0000256" key="5">
    <source>
        <dbReference type="ARBA" id="ARBA00022801"/>
    </source>
</evidence>
<evidence type="ECO:0000313" key="9">
    <source>
        <dbReference type="EMBL" id="PFX31209.1"/>
    </source>
</evidence>
<keyword evidence="4" id="KW-0255">Endonuclease</keyword>
<dbReference type="InterPro" id="IPR001584">
    <property type="entry name" value="Integrase_cat-core"/>
</dbReference>
<feature type="region of interest" description="Disordered" evidence="7">
    <location>
        <begin position="666"/>
        <end position="691"/>
    </location>
</feature>
<dbReference type="OrthoDB" id="5988990at2759"/>
<dbReference type="AlphaFoldDB" id="A0A2B4SQ16"/>
<dbReference type="GO" id="GO:0003964">
    <property type="term" value="F:RNA-directed DNA polymerase activity"/>
    <property type="evidence" value="ECO:0007669"/>
    <property type="project" value="UniProtKB-KW"/>
</dbReference>
<evidence type="ECO:0000256" key="7">
    <source>
        <dbReference type="SAM" id="MobiDB-lite"/>
    </source>
</evidence>
<dbReference type="Gene3D" id="3.10.20.370">
    <property type="match status" value="1"/>
</dbReference>
<dbReference type="PROSITE" id="PS50994">
    <property type="entry name" value="INTEGRASE"/>
    <property type="match status" value="1"/>
</dbReference>
<dbReference type="Proteomes" id="UP000225706">
    <property type="component" value="Unassembled WGS sequence"/>
</dbReference>
<dbReference type="InterPro" id="IPR041373">
    <property type="entry name" value="RT_RNaseH"/>
</dbReference>
<evidence type="ECO:0000259" key="8">
    <source>
        <dbReference type="PROSITE" id="PS50994"/>
    </source>
</evidence>
<keyword evidence="5" id="KW-0378">Hydrolase</keyword>
<dbReference type="GO" id="GO:0016787">
    <property type="term" value="F:hydrolase activity"/>
    <property type="evidence" value="ECO:0007669"/>
    <property type="project" value="UniProtKB-KW"/>
</dbReference>
<accession>A0A2B4SQ16</accession>
<dbReference type="PANTHER" id="PTHR37984">
    <property type="entry name" value="PROTEIN CBG26694"/>
    <property type="match status" value="1"/>
</dbReference>
<dbReference type="Pfam" id="PF00665">
    <property type="entry name" value="rve"/>
    <property type="match status" value="1"/>
</dbReference>
<name>A0A2B4SQ16_STYPI</name>
<dbReference type="CDD" id="cd09274">
    <property type="entry name" value="RNase_HI_RT_Ty3"/>
    <property type="match status" value="1"/>
</dbReference>
<evidence type="ECO:0000256" key="1">
    <source>
        <dbReference type="ARBA" id="ARBA00022679"/>
    </source>
</evidence>